<dbReference type="EMBL" id="JAAMOW010000008">
    <property type="protein sequence ID" value="NGY06083.1"/>
    <property type="molecule type" value="Genomic_DNA"/>
</dbReference>
<name>A0A6M2BVC8_9GAMM</name>
<sequence>MTKFPFNDLHSFKDYLAFVRMCAPDLFPVREGVPATEQWSLSLAFKGLYEGLVIAEQEQGPRPAFAECKEIFDAAHKEYLAGNRKAGFELMAKAQKAIKAVPSQ</sequence>
<proteinExistence type="predicted"/>
<comment type="caution">
    <text evidence="1">The sequence shown here is derived from an EMBL/GenBank/DDBJ whole genome shotgun (WGS) entry which is preliminary data.</text>
</comment>
<gene>
    <name evidence="1" type="ORF">G7Y85_15010</name>
</gene>
<evidence type="ECO:0000313" key="2">
    <source>
        <dbReference type="Proteomes" id="UP000472676"/>
    </source>
</evidence>
<accession>A0A6M2BVC8</accession>
<organism evidence="1 2">
    <name type="scientific">Solimonas terrae</name>
    <dbReference type="NCBI Taxonomy" id="1396819"/>
    <lineage>
        <taxon>Bacteria</taxon>
        <taxon>Pseudomonadati</taxon>
        <taxon>Pseudomonadota</taxon>
        <taxon>Gammaproteobacteria</taxon>
        <taxon>Nevskiales</taxon>
        <taxon>Nevskiaceae</taxon>
        <taxon>Solimonas</taxon>
    </lineage>
</organism>
<protein>
    <submittedName>
        <fullName evidence="1">Trigger factor</fullName>
    </submittedName>
</protein>
<dbReference type="AlphaFoldDB" id="A0A6M2BVC8"/>
<evidence type="ECO:0000313" key="1">
    <source>
        <dbReference type="EMBL" id="NGY06083.1"/>
    </source>
</evidence>
<reference evidence="1 2" key="1">
    <citation type="journal article" date="2014" name="Int. J. Syst. Evol. Microbiol.">
        <title>Solimonas terrae sp. nov., isolated from soil.</title>
        <authorList>
            <person name="Kim S.J."/>
            <person name="Moon J.Y."/>
            <person name="Weon H.Y."/>
            <person name="Ahn J.H."/>
            <person name="Chen W.M."/>
            <person name="Kwon S.W."/>
        </authorList>
    </citation>
    <scope>NUCLEOTIDE SEQUENCE [LARGE SCALE GENOMIC DNA]</scope>
    <source>
        <strain evidence="1 2">KIS83-12</strain>
    </source>
</reference>
<dbReference type="RefSeq" id="WP_166258928.1">
    <property type="nucleotide sequence ID" value="NZ_JAAMOW010000008.1"/>
</dbReference>
<keyword evidence="2" id="KW-1185">Reference proteome</keyword>
<dbReference type="Proteomes" id="UP000472676">
    <property type="component" value="Unassembled WGS sequence"/>
</dbReference>